<reference evidence="1" key="1">
    <citation type="journal article" date="2014" name="Front. Microbiol.">
        <title>High frequency of phylogenetically diverse reductive dehalogenase-homologous genes in deep subseafloor sedimentary metagenomes.</title>
        <authorList>
            <person name="Kawai M."/>
            <person name="Futagami T."/>
            <person name="Toyoda A."/>
            <person name="Takaki Y."/>
            <person name="Nishi S."/>
            <person name="Hori S."/>
            <person name="Arai W."/>
            <person name="Tsubouchi T."/>
            <person name="Morono Y."/>
            <person name="Uchiyama I."/>
            <person name="Ito T."/>
            <person name="Fujiyama A."/>
            <person name="Inagaki F."/>
            <person name="Takami H."/>
        </authorList>
    </citation>
    <scope>NUCLEOTIDE SEQUENCE</scope>
    <source>
        <strain evidence="1">Expedition CK06-06</strain>
    </source>
</reference>
<gene>
    <name evidence="1" type="ORF">S03H2_14382</name>
</gene>
<dbReference type="EMBL" id="BARU01007297">
    <property type="protein sequence ID" value="GAH43733.1"/>
    <property type="molecule type" value="Genomic_DNA"/>
</dbReference>
<evidence type="ECO:0000313" key="1">
    <source>
        <dbReference type="EMBL" id="GAH43733.1"/>
    </source>
</evidence>
<accession>X1HEK6</accession>
<dbReference type="AlphaFoldDB" id="X1HEK6"/>
<name>X1HEK6_9ZZZZ</name>
<comment type="caution">
    <text evidence="1">The sequence shown here is derived from an EMBL/GenBank/DDBJ whole genome shotgun (WGS) entry which is preliminary data.</text>
</comment>
<protein>
    <submittedName>
        <fullName evidence="1">Uncharacterized protein</fullName>
    </submittedName>
</protein>
<feature type="non-terminal residue" evidence="1">
    <location>
        <position position="366"/>
    </location>
</feature>
<organism evidence="1">
    <name type="scientific">marine sediment metagenome</name>
    <dbReference type="NCBI Taxonomy" id="412755"/>
    <lineage>
        <taxon>unclassified sequences</taxon>
        <taxon>metagenomes</taxon>
        <taxon>ecological metagenomes</taxon>
    </lineage>
</organism>
<sequence length="366" mass="41727">MGIKSPATYGDHYWRQQVEAAKFFDDEGEKAFAPMLAGMLSDLPRIPEMPEGMQRMVDTLAEPPDFAFLPYLIGVGVNAVDEILDTAFEGPMTILKRANRRGHRETWLTSQQVNTLWSRKKIPEGLWNESTASEGYQDVLASALYESQLPYPSISDLVLYSRYHGEPDNPFSEFQEWFNISPREWPVWKWLGLQRLTTEQVHTLYRRELISEGEAINHFAEIGWSPENRQLIKDLNWTIPNAMLLVQGDLQQKQPLDRIKEHISIADIHPNFAQTYLDAILTKPASMDLVAYELRQDPSLSGLPEKLSQIGIHPDFIDVYRTLAYPIPPVADIITSGISDRISLIFFLQSIASSSDLTGNIMRILH</sequence>
<proteinExistence type="predicted"/>